<accession>A0A8S9S3S0</accession>
<evidence type="ECO:0000313" key="1">
    <source>
        <dbReference type="EMBL" id="KAF3586942.1"/>
    </source>
</evidence>
<dbReference type="EMBL" id="QGKX02000088">
    <property type="protein sequence ID" value="KAF3586942.1"/>
    <property type="molecule type" value="Genomic_DNA"/>
</dbReference>
<evidence type="ECO:0000313" key="2">
    <source>
        <dbReference type="Proteomes" id="UP000712600"/>
    </source>
</evidence>
<sequence>MGVMMRPELVMKSIVDELMNCLESIITVSIQKSDLELSQKKTLLMALSNWSDEKSMEQDSEEELSKVEYI</sequence>
<name>A0A8S9S3S0_BRACR</name>
<organism evidence="1 2">
    <name type="scientific">Brassica cretica</name>
    <name type="common">Mustard</name>
    <dbReference type="NCBI Taxonomy" id="69181"/>
    <lineage>
        <taxon>Eukaryota</taxon>
        <taxon>Viridiplantae</taxon>
        <taxon>Streptophyta</taxon>
        <taxon>Embryophyta</taxon>
        <taxon>Tracheophyta</taxon>
        <taxon>Spermatophyta</taxon>
        <taxon>Magnoliopsida</taxon>
        <taxon>eudicotyledons</taxon>
        <taxon>Gunneridae</taxon>
        <taxon>Pentapetalae</taxon>
        <taxon>rosids</taxon>
        <taxon>malvids</taxon>
        <taxon>Brassicales</taxon>
        <taxon>Brassicaceae</taxon>
        <taxon>Brassiceae</taxon>
        <taxon>Brassica</taxon>
    </lineage>
</organism>
<proteinExistence type="predicted"/>
<reference evidence="1" key="1">
    <citation type="submission" date="2019-12" db="EMBL/GenBank/DDBJ databases">
        <title>Genome sequencing and annotation of Brassica cretica.</title>
        <authorList>
            <person name="Studholme D.J."/>
            <person name="Sarris P."/>
        </authorList>
    </citation>
    <scope>NUCLEOTIDE SEQUENCE</scope>
    <source>
        <strain evidence="1">PFS-109/04</strain>
        <tissue evidence="1">Leaf</tissue>
    </source>
</reference>
<dbReference type="Proteomes" id="UP000712600">
    <property type="component" value="Unassembled WGS sequence"/>
</dbReference>
<protein>
    <submittedName>
        <fullName evidence="1">Uncharacterized protein</fullName>
    </submittedName>
</protein>
<dbReference type="AlphaFoldDB" id="A0A8S9S3S0"/>
<gene>
    <name evidence="1" type="ORF">F2Q69_00030723</name>
</gene>
<comment type="caution">
    <text evidence="1">The sequence shown here is derived from an EMBL/GenBank/DDBJ whole genome shotgun (WGS) entry which is preliminary data.</text>
</comment>